<feature type="compositionally biased region" description="Polar residues" evidence="2">
    <location>
        <begin position="224"/>
        <end position="238"/>
    </location>
</feature>
<feature type="compositionally biased region" description="Polar residues" evidence="2">
    <location>
        <begin position="528"/>
        <end position="542"/>
    </location>
</feature>
<feature type="compositionally biased region" description="Low complexity" evidence="2">
    <location>
        <begin position="1663"/>
        <end position="1677"/>
    </location>
</feature>
<feature type="compositionally biased region" description="Pro residues" evidence="2">
    <location>
        <begin position="1124"/>
        <end position="1133"/>
    </location>
</feature>
<feature type="region of interest" description="Disordered" evidence="2">
    <location>
        <begin position="137"/>
        <end position="161"/>
    </location>
</feature>
<reference evidence="4 5" key="1">
    <citation type="submission" date="2018-04" db="EMBL/GenBank/DDBJ databases">
        <title>The genome of golden apple snail Pomacea canaliculata provides insight into stress tolerance and invasive adaptation.</title>
        <authorList>
            <person name="Liu C."/>
            <person name="Liu B."/>
            <person name="Ren Y."/>
            <person name="Zhang Y."/>
            <person name="Wang H."/>
            <person name="Li S."/>
            <person name="Jiang F."/>
            <person name="Yin L."/>
            <person name="Zhang G."/>
            <person name="Qian W."/>
            <person name="Fan W."/>
        </authorList>
    </citation>
    <scope>NUCLEOTIDE SEQUENCE [LARGE SCALE GENOMIC DNA]</scope>
    <source>
        <strain evidence="4">SZHN2017</strain>
        <tissue evidence="4">Muscle</tissue>
    </source>
</reference>
<feature type="compositionally biased region" description="Basic and acidic residues" evidence="2">
    <location>
        <begin position="276"/>
        <end position="285"/>
    </location>
</feature>
<dbReference type="Proteomes" id="UP000245119">
    <property type="component" value="Linkage Group LG2"/>
</dbReference>
<feature type="compositionally biased region" description="Polar residues" evidence="2">
    <location>
        <begin position="403"/>
        <end position="433"/>
    </location>
</feature>
<dbReference type="GO" id="GO:0008270">
    <property type="term" value="F:zinc ion binding"/>
    <property type="evidence" value="ECO:0007669"/>
    <property type="project" value="UniProtKB-KW"/>
</dbReference>
<keyword evidence="1" id="KW-0479">Metal-binding</keyword>
<feature type="region of interest" description="Disordered" evidence="2">
    <location>
        <begin position="455"/>
        <end position="551"/>
    </location>
</feature>
<feature type="compositionally biased region" description="Low complexity" evidence="2">
    <location>
        <begin position="1313"/>
        <end position="1323"/>
    </location>
</feature>
<feature type="region of interest" description="Disordered" evidence="2">
    <location>
        <begin position="681"/>
        <end position="716"/>
    </location>
</feature>
<feature type="region of interest" description="Disordered" evidence="2">
    <location>
        <begin position="1518"/>
        <end position="1537"/>
    </location>
</feature>
<feature type="compositionally biased region" description="Polar residues" evidence="2">
    <location>
        <begin position="1052"/>
        <end position="1062"/>
    </location>
</feature>
<feature type="domain" description="C2H2-type" evidence="3">
    <location>
        <begin position="1464"/>
        <end position="1488"/>
    </location>
</feature>
<organism evidence="4 5">
    <name type="scientific">Pomacea canaliculata</name>
    <name type="common">Golden apple snail</name>
    <dbReference type="NCBI Taxonomy" id="400727"/>
    <lineage>
        <taxon>Eukaryota</taxon>
        <taxon>Metazoa</taxon>
        <taxon>Spiralia</taxon>
        <taxon>Lophotrochozoa</taxon>
        <taxon>Mollusca</taxon>
        <taxon>Gastropoda</taxon>
        <taxon>Caenogastropoda</taxon>
        <taxon>Architaenioglossa</taxon>
        <taxon>Ampullarioidea</taxon>
        <taxon>Ampullariidae</taxon>
        <taxon>Pomacea</taxon>
    </lineage>
</organism>
<feature type="compositionally biased region" description="Polar residues" evidence="2">
    <location>
        <begin position="187"/>
        <end position="201"/>
    </location>
</feature>
<feature type="region of interest" description="Disordered" evidence="2">
    <location>
        <begin position="1260"/>
        <end position="1385"/>
    </location>
</feature>
<feature type="region of interest" description="Disordered" evidence="2">
    <location>
        <begin position="384"/>
        <end position="433"/>
    </location>
</feature>
<dbReference type="EMBL" id="PZQS01000002">
    <property type="protein sequence ID" value="PVD35932.1"/>
    <property type="molecule type" value="Genomic_DNA"/>
</dbReference>
<dbReference type="PROSITE" id="PS00028">
    <property type="entry name" value="ZINC_FINGER_C2H2_1"/>
    <property type="match status" value="3"/>
</dbReference>
<feature type="compositionally biased region" description="Polar residues" evidence="2">
    <location>
        <begin position="57"/>
        <end position="68"/>
    </location>
</feature>
<evidence type="ECO:0000313" key="4">
    <source>
        <dbReference type="EMBL" id="PVD35932.1"/>
    </source>
</evidence>
<feature type="compositionally biased region" description="Low complexity" evidence="2">
    <location>
        <begin position="1170"/>
        <end position="1179"/>
    </location>
</feature>
<evidence type="ECO:0000256" key="1">
    <source>
        <dbReference type="PROSITE-ProRule" id="PRU00042"/>
    </source>
</evidence>
<dbReference type="SMART" id="SM00355">
    <property type="entry name" value="ZnF_C2H2"/>
    <property type="match status" value="4"/>
</dbReference>
<dbReference type="OrthoDB" id="6102286at2759"/>
<keyword evidence="1" id="KW-0863">Zinc-finger</keyword>
<feature type="compositionally biased region" description="Basic and acidic residues" evidence="2">
    <location>
        <begin position="202"/>
        <end position="223"/>
    </location>
</feature>
<feature type="region of interest" description="Disordered" evidence="2">
    <location>
        <begin position="1580"/>
        <end position="1680"/>
    </location>
</feature>
<proteinExistence type="predicted"/>
<comment type="caution">
    <text evidence="4">The sequence shown here is derived from an EMBL/GenBank/DDBJ whole genome shotgun (WGS) entry which is preliminary data.</text>
</comment>
<feature type="region of interest" description="Disordered" evidence="2">
    <location>
        <begin position="1695"/>
        <end position="1811"/>
    </location>
</feature>
<feature type="region of interest" description="Disordered" evidence="2">
    <location>
        <begin position="47"/>
        <end position="68"/>
    </location>
</feature>
<dbReference type="SUPFAM" id="SSF57667">
    <property type="entry name" value="beta-beta-alpha zinc fingers"/>
    <property type="match status" value="1"/>
</dbReference>
<evidence type="ECO:0000256" key="2">
    <source>
        <dbReference type="SAM" id="MobiDB-lite"/>
    </source>
</evidence>
<feature type="compositionally biased region" description="Polar residues" evidence="2">
    <location>
        <begin position="1738"/>
        <end position="1755"/>
    </location>
</feature>
<feature type="compositionally biased region" description="Basic and acidic residues" evidence="2">
    <location>
        <begin position="150"/>
        <end position="161"/>
    </location>
</feature>
<feature type="region of interest" description="Disordered" evidence="2">
    <location>
        <begin position="982"/>
        <end position="1203"/>
    </location>
</feature>
<feature type="region of interest" description="Disordered" evidence="2">
    <location>
        <begin position="729"/>
        <end position="760"/>
    </location>
</feature>
<accession>A0A2T7PR79</accession>
<feature type="compositionally biased region" description="Polar residues" evidence="2">
    <location>
        <begin position="982"/>
        <end position="996"/>
    </location>
</feature>
<dbReference type="PROSITE" id="PS50157">
    <property type="entry name" value="ZINC_FINGER_C2H2_2"/>
    <property type="match status" value="2"/>
</dbReference>
<feature type="compositionally biased region" description="Polar residues" evidence="2">
    <location>
        <begin position="455"/>
        <end position="476"/>
    </location>
</feature>
<feature type="compositionally biased region" description="Basic and acidic residues" evidence="2">
    <location>
        <begin position="1710"/>
        <end position="1719"/>
    </location>
</feature>
<gene>
    <name evidence="4" type="ORF">C0Q70_02901</name>
</gene>
<evidence type="ECO:0000259" key="3">
    <source>
        <dbReference type="PROSITE" id="PS50157"/>
    </source>
</evidence>
<feature type="region of interest" description="Disordered" evidence="2">
    <location>
        <begin position="344"/>
        <end position="369"/>
    </location>
</feature>
<dbReference type="Pfam" id="PF00096">
    <property type="entry name" value="zf-C2H2"/>
    <property type="match status" value="1"/>
</dbReference>
<keyword evidence="5" id="KW-1185">Reference proteome</keyword>
<feature type="compositionally biased region" description="Low complexity" evidence="2">
    <location>
        <begin position="1009"/>
        <end position="1018"/>
    </location>
</feature>
<feature type="compositionally biased region" description="Low complexity" evidence="2">
    <location>
        <begin position="1720"/>
        <end position="1735"/>
    </location>
</feature>
<dbReference type="InterPro" id="IPR013087">
    <property type="entry name" value="Znf_C2H2_type"/>
</dbReference>
<feature type="compositionally biased region" description="Low complexity" evidence="2">
    <location>
        <begin position="1359"/>
        <end position="1385"/>
    </location>
</feature>
<feature type="compositionally biased region" description="Basic and acidic residues" evidence="2">
    <location>
        <begin position="493"/>
        <end position="507"/>
    </location>
</feature>
<dbReference type="InterPro" id="IPR036236">
    <property type="entry name" value="Znf_C2H2_sf"/>
</dbReference>
<protein>
    <recommendedName>
        <fullName evidence="3">C2H2-type domain-containing protein</fullName>
    </recommendedName>
</protein>
<dbReference type="Gene3D" id="3.30.160.60">
    <property type="entry name" value="Classic Zinc Finger"/>
    <property type="match status" value="1"/>
</dbReference>
<feature type="domain" description="C2H2-type" evidence="3">
    <location>
        <begin position="1435"/>
        <end position="1462"/>
    </location>
</feature>
<feature type="compositionally biased region" description="Basic and acidic residues" evidence="2">
    <location>
        <begin position="1181"/>
        <end position="1200"/>
    </location>
</feature>
<feature type="compositionally biased region" description="Low complexity" evidence="2">
    <location>
        <begin position="264"/>
        <end position="275"/>
    </location>
</feature>
<feature type="compositionally biased region" description="Low complexity" evidence="2">
    <location>
        <begin position="1080"/>
        <end position="1097"/>
    </location>
</feature>
<name>A0A2T7PR79_POMCA</name>
<evidence type="ECO:0000313" key="5">
    <source>
        <dbReference type="Proteomes" id="UP000245119"/>
    </source>
</evidence>
<feature type="compositionally biased region" description="Polar residues" evidence="2">
    <location>
        <begin position="1098"/>
        <end position="1122"/>
    </location>
</feature>
<feature type="region of interest" description="Disordered" evidence="2">
    <location>
        <begin position="187"/>
        <end position="297"/>
    </location>
</feature>
<sequence>MFKSVPSLEANLADPMGQQHSHAAKAAQLSAISSKLSGATKESLDARGSGFCKTEHGNSLQPGANNSATDAHTILSGSSASSLYATDMHTKSVRAAIDSFIEKCVVGGGESQSSDLTHDKGVILPWKKSEVKIEKLNDLYEPSDSTNTRGTDDPSKRDGESAYMDNKHEAEMKQESPVVHDCFEIQNESKNGPPVASQQDAESAKLKLTKDAKMVDNVKEESSRQPSTTCDSPKQGETSADKLSATSFASPLKPEVCKGSSTPVSVNGVEESSSSKAEDTGDCLKDATVNSDNGDGRSIRLQTIIDRVLDTSLGTSSDLKSVPLEQQLLPKLAAEERAMEMAKNNATKLPDTGSKKTESSSGIGSRKEPMVCFMEHIQEAVERSFSSITEEEERKEKGKSIVRTGSVSKPSGRSSQSFKGTNENGSVSGSDSTISVQDIVDRVISQTEVISQMMTTSSASVSHTDTKPTATVSGTFYPSRIPVDTSSQRRGGYTKDESSREAPVPDRRRGRPRMQSPYLDSRDAAQQEYLQNSTSRAHSESQAARRGAPAEEHLHSIEATVSRIRPSPSSVHTFHPLMTLGPASSPAYIRGMTSQPGIMPLVPLASVGKMHHSAAGMHAAGGAMHGLQASHLQGGTQPPPLLMVGPVERIESQSSLQHQKYHTHPRSCPCTMCAMYSACESGGSKLPPPHTDMSQHSPHSPHHPYALKNPGASSQSPKYLQMVAGEVASDHKADGGSHSHSNAYGSSAPVYPPPQQPLRAPTKMHPTTYPPYGIQTGMPVPMPSFSESRQGVESRQHGDYHRHLDRTDFQKAAAGPPVTGQYEKAVNPPSDSSLVTSYPAPEARLPKQSLPDHHIQHHRNKLGHEEGPVLDLTVKRDMCCLDEEDKPLDLSKKTSVVSTLNSEKQDIGHMFPGNVRLHMDGVGDRMYVDPNVLPLASAGSAGDGRGMPVMERHVADMPDGKLMVGSQHLQNLETNMETYFQKRSQKTQQHAIQPSQHHGIVSVPPPNGSNPGVPHSGSCIPMPSHPHQSPLPAQQGIHSAKQISLTHHMPSHPNTPQGSQEPLLSPVGGRRPQLHPIPAPSLSTTLGPGGSSRRSSPYQSWAGSGQFSTPSAAASTHHGQQSPTAPPPPPPAAPQQLSGFLSVPGGQPTSPQPLRSESGGVIVIPESGHPAASRSASPPGSDHRGAWDERRRGSVSKHEPLQNILGNHNPADILYLICRQCRQTYGSPYGFRKHFRNMHGFEPKAEHTIVQTISATKNARQQAGMPQHFDGEVHGDDYPAFTQNVSLGDGANMGRYAASPQSDIGRLTHDSSPRSASSESPIDSMHRSPLEGGNIPSQVYHPRQRRSYSRNSSDTKAKSVPVSNALSLSSSSSSSSSSAGTPGVSVEEREDTKCLECSECKQTFQLNDFGSYKRHCRQHGQAKGAAGTGRGPGGYTCSDCQCSFSESHQLQDHLVRHEPNAAPIICHLCSLPFSTPYLLQEHMRAVHSQVTNSAFELSIPSSLSSSLNATYSSSTTKFVDSSARSSGDSGQQLSTSVASSPILSIKTSTVSSVVDSSGFNLLVTTPSNLEVRRLPADHIVTSASPDSSSDKKPPEIVPVSSSSQLKADGSKGNETLSDSPAKLASVENPQKVKTEKECNSTSKTVSNSEDDKDSGYSGERCPSNESRSISTESSLASPMETDESAELYLYKHKKFGAHRKRGGSNDLSELEIKQVRQDHSTSSLTTTNLSDSQDSNSRDCPTVTSATDSANTKSESGVDGTKSAGGAGGDKNTSQVAKSMAKTEARHQMPFVWDRVTRSQAGKHARSTDYT</sequence>
<keyword evidence="1" id="KW-0862">Zinc</keyword>